<dbReference type="AlphaFoldDB" id="A0A8J3ILS7"/>
<evidence type="ECO:0000313" key="3">
    <source>
        <dbReference type="EMBL" id="GHO94790.1"/>
    </source>
</evidence>
<feature type="domain" description="Competence protein CoiA nuclease-like" evidence="1">
    <location>
        <begin position="72"/>
        <end position="183"/>
    </location>
</feature>
<evidence type="ECO:0000259" key="2">
    <source>
        <dbReference type="Pfam" id="PF25164"/>
    </source>
</evidence>
<dbReference type="InterPro" id="IPR010330">
    <property type="entry name" value="CoiA_nuc"/>
</dbReference>
<evidence type="ECO:0000259" key="1">
    <source>
        <dbReference type="Pfam" id="PF06054"/>
    </source>
</evidence>
<dbReference type="RefSeq" id="WP_220205505.1">
    <property type="nucleotide sequence ID" value="NZ_BNJK01000001.1"/>
</dbReference>
<dbReference type="Proteomes" id="UP000597444">
    <property type="component" value="Unassembled WGS sequence"/>
</dbReference>
<comment type="caution">
    <text evidence="3">The sequence shown here is derived from an EMBL/GenBank/DDBJ whole genome shotgun (WGS) entry which is preliminary data.</text>
</comment>
<gene>
    <name evidence="3" type="ORF">KSF_048380</name>
</gene>
<dbReference type="EMBL" id="BNJK01000001">
    <property type="protein sequence ID" value="GHO94790.1"/>
    <property type="molecule type" value="Genomic_DNA"/>
</dbReference>
<accession>A0A8J3ILS7</accession>
<dbReference type="Pfam" id="PF06054">
    <property type="entry name" value="CoiA_nuc"/>
    <property type="match status" value="1"/>
</dbReference>
<dbReference type="InterPro" id="IPR057253">
    <property type="entry name" value="CoiA-like_N"/>
</dbReference>
<organism evidence="3 4">
    <name type="scientific">Reticulibacter mediterranei</name>
    <dbReference type="NCBI Taxonomy" id="2778369"/>
    <lineage>
        <taxon>Bacteria</taxon>
        <taxon>Bacillati</taxon>
        <taxon>Chloroflexota</taxon>
        <taxon>Ktedonobacteria</taxon>
        <taxon>Ktedonobacterales</taxon>
        <taxon>Reticulibacteraceae</taxon>
        <taxon>Reticulibacter</taxon>
    </lineage>
</organism>
<evidence type="ECO:0008006" key="5">
    <source>
        <dbReference type="Google" id="ProtNLM"/>
    </source>
</evidence>
<reference evidence="3" key="1">
    <citation type="submission" date="2020-10" db="EMBL/GenBank/DDBJ databases">
        <title>Taxonomic study of unclassified bacteria belonging to the class Ktedonobacteria.</title>
        <authorList>
            <person name="Yabe S."/>
            <person name="Wang C.M."/>
            <person name="Zheng Y."/>
            <person name="Sakai Y."/>
            <person name="Cavaletti L."/>
            <person name="Monciardini P."/>
            <person name="Donadio S."/>
        </authorList>
    </citation>
    <scope>NUCLEOTIDE SEQUENCE</scope>
    <source>
        <strain evidence="3">ID150040</strain>
    </source>
</reference>
<name>A0A8J3ILS7_9CHLR</name>
<keyword evidence="4" id="KW-1185">Reference proteome</keyword>
<dbReference type="Pfam" id="PF25164">
    <property type="entry name" value="CoiA_N"/>
    <property type="match status" value="1"/>
</dbReference>
<evidence type="ECO:0000313" key="4">
    <source>
        <dbReference type="Proteomes" id="UP000597444"/>
    </source>
</evidence>
<protein>
    <recommendedName>
        <fullName evidence="5">Competence protein CoiA</fullName>
    </recommendedName>
</protein>
<feature type="domain" description="Competence protein CoiA-like N-terminal" evidence="2">
    <location>
        <begin position="27"/>
        <end position="59"/>
    </location>
</feature>
<proteinExistence type="predicted"/>
<sequence>MPFVAKDKTTGNRIDITKLEKPRLMLRADACICQLCEKPMIIKAGLHRRAHFAHHKGECVSEYERDPDTNPESPQHLAAKDWLRVMLPKQYVEYRDATLEFEVPIIEVRRVVDLLAVFRTGHRVAHEVQLSPITPEVLQQRTDDYEQAGIDVVWWLGKSAKSEPNQDWCLQTFGLVFLIDHEQIYKTIHDQSHG</sequence>